<dbReference type="HOGENOM" id="CLU_059972_0_0_1"/>
<evidence type="ECO:0000256" key="1">
    <source>
        <dbReference type="SAM" id="MobiDB-lite"/>
    </source>
</evidence>
<organism evidence="2 3">
    <name type="scientific">Pisolithus microcarpus 441</name>
    <dbReference type="NCBI Taxonomy" id="765257"/>
    <lineage>
        <taxon>Eukaryota</taxon>
        <taxon>Fungi</taxon>
        <taxon>Dikarya</taxon>
        <taxon>Basidiomycota</taxon>
        <taxon>Agaricomycotina</taxon>
        <taxon>Agaricomycetes</taxon>
        <taxon>Agaricomycetidae</taxon>
        <taxon>Boletales</taxon>
        <taxon>Sclerodermatineae</taxon>
        <taxon>Pisolithaceae</taxon>
        <taxon>Pisolithus</taxon>
    </lineage>
</organism>
<dbReference type="AlphaFoldDB" id="A0A0C9Y836"/>
<protein>
    <submittedName>
        <fullName evidence="2">Uncharacterized protein</fullName>
    </submittedName>
</protein>
<dbReference type="EMBL" id="KN834022">
    <property type="protein sequence ID" value="KIK13061.1"/>
    <property type="molecule type" value="Genomic_DNA"/>
</dbReference>
<proteinExistence type="predicted"/>
<evidence type="ECO:0000313" key="2">
    <source>
        <dbReference type="EMBL" id="KIK13061.1"/>
    </source>
</evidence>
<feature type="region of interest" description="Disordered" evidence="1">
    <location>
        <begin position="196"/>
        <end position="249"/>
    </location>
</feature>
<reference evidence="3" key="2">
    <citation type="submission" date="2015-01" db="EMBL/GenBank/DDBJ databases">
        <title>Evolutionary Origins and Diversification of the Mycorrhizal Mutualists.</title>
        <authorList>
            <consortium name="DOE Joint Genome Institute"/>
            <consortium name="Mycorrhizal Genomics Consortium"/>
            <person name="Kohler A."/>
            <person name="Kuo A."/>
            <person name="Nagy L.G."/>
            <person name="Floudas D."/>
            <person name="Copeland A."/>
            <person name="Barry K.W."/>
            <person name="Cichocki N."/>
            <person name="Veneault-Fourrey C."/>
            <person name="LaButti K."/>
            <person name="Lindquist E.A."/>
            <person name="Lipzen A."/>
            <person name="Lundell T."/>
            <person name="Morin E."/>
            <person name="Murat C."/>
            <person name="Riley R."/>
            <person name="Ohm R."/>
            <person name="Sun H."/>
            <person name="Tunlid A."/>
            <person name="Henrissat B."/>
            <person name="Grigoriev I.V."/>
            <person name="Hibbett D.S."/>
            <person name="Martin F."/>
        </authorList>
    </citation>
    <scope>NUCLEOTIDE SEQUENCE [LARGE SCALE GENOMIC DNA]</scope>
    <source>
        <strain evidence="3">441</strain>
    </source>
</reference>
<gene>
    <name evidence="2" type="ORF">PISMIDRAFT_414042</name>
</gene>
<reference evidence="2 3" key="1">
    <citation type="submission" date="2014-04" db="EMBL/GenBank/DDBJ databases">
        <authorList>
            <consortium name="DOE Joint Genome Institute"/>
            <person name="Kuo A."/>
            <person name="Kohler A."/>
            <person name="Costa M.D."/>
            <person name="Nagy L.G."/>
            <person name="Floudas D."/>
            <person name="Copeland A."/>
            <person name="Barry K.W."/>
            <person name="Cichocki N."/>
            <person name="Veneault-Fourrey C."/>
            <person name="LaButti K."/>
            <person name="Lindquist E.A."/>
            <person name="Lipzen A."/>
            <person name="Lundell T."/>
            <person name="Morin E."/>
            <person name="Murat C."/>
            <person name="Sun H."/>
            <person name="Tunlid A."/>
            <person name="Henrissat B."/>
            <person name="Grigoriev I.V."/>
            <person name="Hibbett D.S."/>
            <person name="Martin F."/>
            <person name="Nordberg H.P."/>
            <person name="Cantor M.N."/>
            <person name="Hua S.X."/>
        </authorList>
    </citation>
    <scope>NUCLEOTIDE SEQUENCE [LARGE SCALE GENOMIC DNA]</scope>
    <source>
        <strain evidence="2 3">441</strain>
    </source>
</reference>
<evidence type="ECO:0000313" key="3">
    <source>
        <dbReference type="Proteomes" id="UP000054018"/>
    </source>
</evidence>
<feature type="compositionally biased region" description="Low complexity" evidence="1">
    <location>
        <begin position="196"/>
        <end position="208"/>
    </location>
</feature>
<keyword evidence="3" id="KW-1185">Reference proteome</keyword>
<name>A0A0C9Y836_9AGAM</name>
<accession>A0A0C9Y836</accession>
<dbReference type="Proteomes" id="UP000054018">
    <property type="component" value="Unassembled WGS sequence"/>
</dbReference>
<sequence>MPRGVEADSSHKKLLEHICVTLNNAWGYDESRRRDQVGNTDFDMARVHSTIQEVVGLQARLEATEDDDEQRAPEEDLTGRARISSIHNFLELTGCPVWILWFYWCGILSEVDHILAMVVNYIRNIRYMFDEYDYRGLYKTAEIIKRTCHVGLADDIAHLRRIMFDAGAGVSKHKLWLAARAARQTGDVMEVYTEMSPAASSTTDSPSAGLENDTTGIPEAGNYTDTPSCERPDHRTMPIRVARDNVLPQ</sequence>